<evidence type="ECO:0000259" key="7">
    <source>
        <dbReference type="PROSITE" id="PS51380"/>
    </source>
</evidence>
<keyword evidence="3 6" id="KW-0812">Transmembrane</keyword>
<feature type="transmembrane region" description="Helical" evidence="6">
    <location>
        <begin position="348"/>
        <end position="370"/>
    </location>
</feature>
<feature type="transmembrane region" description="Helical" evidence="6">
    <location>
        <begin position="504"/>
        <end position="520"/>
    </location>
</feature>
<feature type="transmembrane region" description="Helical" evidence="6">
    <location>
        <begin position="382"/>
        <end position="403"/>
    </location>
</feature>
<feature type="domain" description="EXS" evidence="7">
    <location>
        <begin position="464"/>
        <end position="652"/>
    </location>
</feature>
<dbReference type="EMBL" id="CAJVPK010000536">
    <property type="protein sequence ID" value="CAG8523547.1"/>
    <property type="molecule type" value="Genomic_DNA"/>
</dbReference>
<dbReference type="InterPro" id="IPR004331">
    <property type="entry name" value="SPX_dom"/>
</dbReference>
<evidence type="ECO:0000256" key="4">
    <source>
        <dbReference type="ARBA" id="ARBA00022989"/>
    </source>
</evidence>
<gene>
    <name evidence="9" type="ORF">DEBURN_LOCUS5786</name>
</gene>
<dbReference type="Pfam" id="PF03105">
    <property type="entry name" value="SPX"/>
    <property type="match status" value="1"/>
</dbReference>
<dbReference type="PANTHER" id="PTHR10783:SF103">
    <property type="entry name" value="SOLUTE CARRIER FAMILY 53 MEMBER 1"/>
    <property type="match status" value="1"/>
</dbReference>
<dbReference type="InterPro" id="IPR004342">
    <property type="entry name" value="EXS_C"/>
</dbReference>
<keyword evidence="4 6" id="KW-1133">Transmembrane helix</keyword>
<feature type="domain" description="SPX" evidence="8">
    <location>
        <begin position="1"/>
        <end position="216"/>
    </location>
</feature>
<dbReference type="Proteomes" id="UP000789706">
    <property type="component" value="Unassembled WGS sequence"/>
</dbReference>
<evidence type="ECO:0000256" key="1">
    <source>
        <dbReference type="ARBA" id="ARBA00004141"/>
    </source>
</evidence>
<evidence type="ECO:0000256" key="5">
    <source>
        <dbReference type="ARBA" id="ARBA00023136"/>
    </source>
</evidence>
<feature type="transmembrane region" description="Helical" evidence="6">
    <location>
        <begin position="574"/>
        <end position="595"/>
    </location>
</feature>
<comment type="subcellular location">
    <subcellularLocation>
        <location evidence="1">Membrane</location>
        <topology evidence="1">Multi-pass membrane protein</topology>
    </subcellularLocation>
</comment>
<evidence type="ECO:0000259" key="8">
    <source>
        <dbReference type="PROSITE" id="PS51382"/>
    </source>
</evidence>
<evidence type="ECO:0000313" key="10">
    <source>
        <dbReference type="Proteomes" id="UP000789706"/>
    </source>
</evidence>
<sequence length="797" mass="93296">MKFGKTLQAEAVLEWTTQYVDYKGLKGKLKAVKKSRYNDEIGSSSATLRNSNEIQSINTKEDNVPRRFSASSQYALSMAESTGSFFDKVSTKLVGWKSNRASFTPSKHKPPPTVLTSLEQLIEQSNPAEHAFFSALNLEITKTTLFYELKEKEAMNRLENLKVKDARKRIKKALFELYRGAELLRNYRNLNRLAFIKILKKFDKIRNSNAKGSRRRAVKKLRTPYKTNETHYSSVWRVGLCLGIAIPLFLYVISLALAKSQIIYLRFANLVDKSNPSNDTLDSIINPKKLERIKDLEYNRTNLLIIYSGIGLIIKLTLLTGLNMYVWSQARINYKLIFGFNPRDNLDYKQYMEIPSLIFLIFCVTMFLNFENPNLFKIGVANYSRVMLALIIFIIVMPFKIFYYSARRWFTLTTLRIFGAPFTSVKFREFFITDELTSLSYSLVTLLILTCDCSGDEKRCDTQVCNSHLSYYAPFLASIPALLRALQCTRRFYDTHKSVHLTNFGKYMSVISSIWMLFLYRRSGNKYKTFWIVSQSIYSLYTSYWDVCMDWQLFQKNNLNPFLREHLAFKKKRFYYFAIISNCILRWSWTLILFANKNSINIIIFVIAFGEIRWQWNFIRVEHEHTLNCRDFRAINDIQLPFGSSHPSDKIIGNDLSGIIIDDSNTATPVRKSFKTNIQNFFTQMRSSRNVQTEEYAKHNYVEKYVNEYDEEEGSDEYDYEEYDYEETDYDENDYEENDRDGVRGIYVIGNEKYPTYPRINYERNFAPSSIIHGVGILKKQIISRKKPRKEKTKAGT</sequence>
<dbReference type="Pfam" id="PF03124">
    <property type="entry name" value="EXS"/>
    <property type="match status" value="1"/>
</dbReference>
<dbReference type="AlphaFoldDB" id="A0A9N9AAX3"/>
<keyword evidence="5 6" id="KW-0472">Membrane</keyword>
<evidence type="ECO:0000256" key="6">
    <source>
        <dbReference type="SAM" id="Phobius"/>
    </source>
</evidence>
<dbReference type="GO" id="GO:0005794">
    <property type="term" value="C:Golgi apparatus"/>
    <property type="evidence" value="ECO:0007669"/>
    <property type="project" value="TreeGrafter"/>
</dbReference>
<accession>A0A9N9AAX3</accession>
<dbReference type="OrthoDB" id="9970435at2759"/>
<dbReference type="PROSITE" id="PS51380">
    <property type="entry name" value="EXS"/>
    <property type="match status" value="1"/>
</dbReference>
<comment type="similarity">
    <text evidence="2">Belongs to the SYG1 (TC 2.A.94) family.</text>
</comment>
<dbReference type="PROSITE" id="PS51382">
    <property type="entry name" value="SPX"/>
    <property type="match status" value="1"/>
</dbReference>
<feature type="transmembrane region" description="Helical" evidence="6">
    <location>
        <begin position="304"/>
        <end position="328"/>
    </location>
</feature>
<dbReference type="GO" id="GO:0006817">
    <property type="term" value="P:phosphate ion transport"/>
    <property type="evidence" value="ECO:0007669"/>
    <property type="project" value="TreeGrafter"/>
</dbReference>
<name>A0A9N9AAX3_9GLOM</name>
<dbReference type="GO" id="GO:0000822">
    <property type="term" value="F:inositol hexakisphosphate binding"/>
    <property type="evidence" value="ECO:0007669"/>
    <property type="project" value="TreeGrafter"/>
</dbReference>
<evidence type="ECO:0000256" key="2">
    <source>
        <dbReference type="ARBA" id="ARBA00009665"/>
    </source>
</evidence>
<dbReference type="GO" id="GO:0016036">
    <property type="term" value="P:cellular response to phosphate starvation"/>
    <property type="evidence" value="ECO:0007669"/>
    <property type="project" value="TreeGrafter"/>
</dbReference>
<dbReference type="PANTHER" id="PTHR10783">
    <property type="entry name" value="XENOTROPIC AND POLYTROPIC RETROVIRUS RECEPTOR 1-RELATED"/>
    <property type="match status" value="1"/>
</dbReference>
<dbReference type="GO" id="GO:0005886">
    <property type="term" value="C:plasma membrane"/>
    <property type="evidence" value="ECO:0007669"/>
    <property type="project" value="TreeGrafter"/>
</dbReference>
<proteinExistence type="inferred from homology"/>
<reference evidence="9" key="1">
    <citation type="submission" date="2021-06" db="EMBL/GenBank/DDBJ databases">
        <authorList>
            <person name="Kallberg Y."/>
            <person name="Tangrot J."/>
            <person name="Rosling A."/>
        </authorList>
    </citation>
    <scope>NUCLEOTIDE SEQUENCE</scope>
    <source>
        <strain evidence="9">AZ414A</strain>
    </source>
</reference>
<comment type="caution">
    <text evidence="9">The sequence shown here is derived from an EMBL/GenBank/DDBJ whole genome shotgun (WGS) entry which is preliminary data.</text>
</comment>
<organism evidence="9 10">
    <name type="scientific">Diversispora eburnea</name>
    <dbReference type="NCBI Taxonomy" id="1213867"/>
    <lineage>
        <taxon>Eukaryota</taxon>
        <taxon>Fungi</taxon>
        <taxon>Fungi incertae sedis</taxon>
        <taxon>Mucoromycota</taxon>
        <taxon>Glomeromycotina</taxon>
        <taxon>Glomeromycetes</taxon>
        <taxon>Diversisporales</taxon>
        <taxon>Diversisporaceae</taxon>
        <taxon>Diversispora</taxon>
    </lineage>
</organism>
<protein>
    <submittedName>
        <fullName evidence="9">2378_t:CDS:1</fullName>
    </submittedName>
</protein>
<keyword evidence="10" id="KW-1185">Reference proteome</keyword>
<feature type="transmembrane region" description="Helical" evidence="6">
    <location>
        <begin position="235"/>
        <end position="258"/>
    </location>
</feature>
<evidence type="ECO:0000313" key="9">
    <source>
        <dbReference type="EMBL" id="CAG8523547.1"/>
    </source>
</evidence>
<evidence type="ECO:0000256" key="3">
    <source>
        <dbReference type="ARBA" id="ARBA00022692"/>
    </source>
</evidence>